<sequence length="454" mass="50861">MAPPKIIIIGSGLSGLSLSLFLTRLLPTASIKIYEVRPSTHPSTSGTINLTPNALRVLDHLGIYKSLIPEGFNFDNLTLLNHQFDFLASIPIAGVSEFEYQSLRIERRIVHSALLRKVLEHQSPIEIIYDSKCERVEESDTTVTVTFTNGVSDTADILIACDGIHSTVRKSFVKDPKDFDPRYTGQMSIGGVITKSQIQEYNVNNNPYPLMMFGPESSTGGNFMIWPYDRSGDQFTFFTTLPKPDEEKDWKKYTEDKTVLKKIMQETFCSDGSPWNEMVRKTVELSETEGYRFWPFYLHSIPEKFYSEKARVIMIGDAAHAMPPSGGQGAAMAFEDSETLAYSLAVAFNNAGLSNGSNLNINTPQGQNILSKWSDHRIQRMKAVQEMNKRMSDMRKGSSGSTSGVMFTVKVWAIWLLGLLGVLGRTRRVINNYDAKKEAAAWLGEEAIARYSLE</sequence>
<proteinExistence type="inferred from homology"/>
<keyword evidence="4" id="KW-0560">Oxidoreductase</keyword>
<dbReference type="InterPro" id="IPR002938">
    <property type="entry name" value="FAD-bd"/>
</dbReference>
<keyword evidence="9" id="KW-1185">Reference proteome</keyword>
<comment type="caution">
    <text evidence="8">The sequence shown here is derived from an EMBL/GenBank/DDBJ whole genome shotgun (WGS) entry which is preliminary data.</text>
</comment>
<dbReference type="Pfam" id="PF01494">
    <property type="entry name" value="FAD_binding_3"/>
    <property type="match status" value="1"/>
</dbReference>
<dbReference type="PANTHER" id="PTHR13789">
    <property type="entry name" value="MONOOXYGENASE"/>
    <property type="match status" value="1"/>
</dbReference>
<reference evidence="8 9" key="1">
    <citation type="submission" date="2019-10" db="EMBL/GenBank/DDBJ databases">
        <authorList>
            <person name="Palmer J.M."/>
        </authorList>
    </citation>
    <scope>NUCLEOTIDE SEQUENCE [LARGE SCALE GENOMIC DNA]</scope>
    <source>
        <strain evidence="8 9">TWF718</strain>
    </source>
</reference>
<feature type="domain" description="FAD-binding" evidence="7">
    <location>
        <begin position="6"/>
        <end position="349"/>
    </location>
</feature>
<keyword evidence="3" id="KW-0274">FAD</keyword>
<comment type="similarity">
    <text evidence="1">Belongs to the paxM FAD-dependent monooxygenase family.</text>
</comment>
<evidence type="ECO:0000256" key="2">
    <source>
        <dbReference type="ARBA" id="ARBA00022630"/>
    </source>
</evidence>
<evidence type="ECO:0000259" key="7">
    <source>
        <dbReference type="Pfam" id="PF01494"/>
    </source>
</evidence>
<evidence type="ECO:0000313" key="8">
    <source>
        <dbReference type="EMBL" id="KAK6333049.1"/>
    </source>
</evidence>
<keyword evidence="6" id="KW-0472">Membrane</keyword>
<dbReference type="AlphaFoldDB" id="A0AAN8MGH2"/>
<keyword evidence="6" id="KW-0812">Transmembrane</keyword>
<organism evidence="8 9">
    <name type="scientific">Orbilia javanica</name>
    <dbReference type="NCBI Taxonomy" id="47235"/>
    <lineage>
        <taxon>Eukaryota</taxon>
        <taxon>Fungi</taxon>
        <taxon>Dikarya</taxon>
        <taxon>Ascomycota</taxon>
        <taxon>Pezizomycotina</taxon>
        <taxon>Orbiliomycetes</taxon>
        <taxon>Orbiliales</taxon>
        <taxon>Orbiliaceae</taxon>
        <taxon>Orbilia</taxon>
    </lineage>
</organism>
<feature type="transmembrane region" description="Helical" evidence="6">
    <location>
        <begin position="404"/>
        <end position="423"/>
    </location>
</feature>
<evidence type="ECO:0000256" key="6">
    <source>
        <dbReference type="SAM" id="Phobius"/>
    </source>
</evidence>
<dbReference type="InterPro" id="IPR036188">
    <property type="entry name" value="FAD/NAD-bd_sf"/>
</dbReference>
<dbReference type="InterPro" id="IPR050493">
    <property type="entry name" value="FAD-dep_Monooxygenase_BioMet"/>
</dbReference>
<evidence type="ECO:0000256" key="4">
    <source>
        <dbReference type="ARBA" id="ARBA00023002"/>
    </source>
</evidence>
<dbReference type="Gene3D" id="3.50.50.60">
    <property type="entry name" value="FAD/NAD(P)-binding domain"/>
    <property type="match status" value="1"/>
</dbReference>
<name>A0AAN8MGH2_9PEZI</name>
<dbReference type="Proteomes" id="UP001313282">
    <property type="component" value="Unassembled WGS sequence"/>
</dbReference>
<evidence type="ECO:0000313" key="9">
    <source>
        <dbReference type="Proteomes" id="UP001313282"/>
    </source>
</evidence>
<keyword evidence="5" id="KW-0503">Monooxygenase</keyword>
<keyword evidence="2" id="KW-0285">Flavoprotein</keyword>
<evidence type="ECO:0000256" key="1">
    <source>
        <dbReference type="ARBA" id="ARBA00007992"/>
    </source>
</evidence>
<dbReference type="SUPFAM" id="SSF51905">
    <property type="entry name" value="FAD/NAD(P)-binding domain"/>
    <property type="match status" value="1"/>
</dbReference>
<dbReference type="EMBL" id="JAVHNR010000009">
    <property type="protein sequence ID" value="KAK6333049.1"/>
    <property type="molecule type" value="Genomic_DNA"/>
</dbReference>
<dbReference type="PANTHER" id="PTHR13789:SF309">
    <property type="entry name" value="PUTATIVE (AFU_ORTHOLOGUE AFUA_6G14510)-RELATED"/>
    <property type="match status" value="1"/>
</dbReference>
<evidence type="ECO:0000256" key="3">
    <source>
        <dbReference type="ARBA" id="ARBA00022827"/>
    </source>
</evidence>
<dbReference type="GO" id="GO:0004497">
    <property type="term" value="F:monooxygenase activity"/>
    <property type="evidence" value="ECO:0007669"/>
    <property type="project" value="UniProtKB-KW"/>
</dbReference>
<gene>
    <name evidence="8" type="ORF">TWF718_010873</name>
</gene>
<evidence type="ECO:0000256" key="5">
    <source>
        <dbReference type="ARBA" id="ARBA00023033"/>
    </source>
</evidence>
<keyword evidence="6" id="KW-1133">Transmembrane helix</keyword>
<dbReference type="GO" id="GO:0071949">
    <property type="term" value="F:FAD binding"/>
    <property type="evidence" value="ECO:0007669"/>
    <property type="project" value="InterPro"/>
</dbReference>
<protein>
    <recommendedName>
        <fullName evidence="7">FAD-binding domain-containing protein</fullName>
    </recommendedName>
</protein>
<accession>A0AAN8MGH2</accession>
<dbReference type="PRINTS" id="PR00420">
    <property type="entry name" value="RNGMNOXGNASE"/>
</dbReference>